<dbReference type="EC" id="2.3.2.27" evidence="4"/>
<feature type="region of interest" description="Disordered" evidence="13">
    <location>
        <begin position="606"/>
        <end position="717"/>
    </location>
</feature>
<feature type="compositionally biased region" description="Low complexity" evidence="13">
    <location>
        <begin position="763"/>
        <end position="780"/>
    </location>
</feature>
<dbReference type="Pfam" id="PF25447">
    <property type="entry name" value="RING_ZNF598"/>
    <property type="match status" value="1"/>
</dbReference>
<dbReference type="GO" id="GO:0008270">
    <property type="term" value="F:zinc ion binding"/>
    <property type="evidence" value="ECO:0007669"/>
    <property type="project" value="UniProtKB-KW"/>
</dbReference>
<dbReference type="GO" id="GO:0072344">
    <property type="term" value="P:rescue of stalled ribosome"/>
    <property type="evidence" value="ECO:0007669"/>
    <property type="project" value="InterPro"/>
</dbReference>
<evidence type="ECO:0000256" key="6">
    <source>
        <dbReference type="ARBA" id="ARBA00022553"/>
    </source>
</evidence>
<gene>
    <name evidence="15" type="ORF">SNE40_005245</name>
</gene>
<evidence type="ECO:0000259" key="14">
    <source>
        <dbReference type="PROSITE" id="PS50089"/>
    </source>
</evidence>
<reference evidence="15 16" key="1">
    <citation type="submission" date="2024-01" db="EMBL/GenBank/DDBJ databases">
        <title>The genome of the rayed Mediterranean limpet Patella caerulea (Linnaeus, 1758).</title>
        <authorList>
            <person name="Anh-Thu Weber A."/>
            <person name="Halstead-Nussloch G."/>
        </authorList>
    </citation>
    <scope>NUCLEOTIDE SEQUENCE [LARGE SCALE GENOMIC DNA]</scope>
    <source>
        <strain evidence="15">AATW-2023a</strain>
        <tissue evidence="15">Whole specimen</tissue>
    </source>
</reference>
<evidence type="ECO:0000256" key="11">
    <source>
        <dbReference type="ARBA" id="ARBA00035113"/>
    </source>
</evidence>
<dbReference type="PANTHER" id="PTHR22938">
    <property type="entry name" value="ZINC FINGER PROTEIN 598"/>
    <property type="match status" value="1"/>
</dbReference>
<evidence type="ECO:0000256" key="4">
    <source>
        <dbReference type="ARBA" id="ARBA00012483"/>
    </source>
</evidence>
<dbReference type="EMBL" id="JAZGQO010000004">
    <property type="protein sequence ID" value="KAK6187159.1"/>
    <property type="molecule type" value="Genomic_DNA"/>
</dbReference>
<name>A0AAN8K9L0_PATCE</name>
<evidence type="ECO:0000256" key="12">
    <source>
        <dbReference type="PROSITE-ProRule" id="PRU00175"/>
    </source>
</evidence>
<evidence type="ECO:0000256" key="7">
    <source>
        <dbReference type="ARBA" id="ARBA00022679"/>
    </source>
</evidence>
<feature type="region of interest" description="Disordered" evidence="13">
    <location>
        <begin position="763"/>
        <end position="835"/>
    </location>
</feature>
<dbReference type="InterPro" id="IPR044288">
    <property type="entry name" value="ZNF598/HEL2"/>
</dbReference>
<protein>
    <recommendedName>
        <fullName evidence="4">RING-type E3 ubiquitin transferase</fullName>
        <ecNumber evidence="4">2.3.2.27</ecNumber>
    </recommendedName>
</protein>
<dbReference type="CDD" id="cd16615">
    <property type="entry name" value="RING-HC_ZNF598"/>
    <property type="match status" value="1"/>
</dbReference>
<evidence type="ECO:0000256" key="1">
    <source>
        <dbReference type="ARBA" id="ARBA00000900"/>
    </source>
</evidence>
<evidence type="ECO:0000256" key="10">
    <source>
        <dbReference type="ARBA" id="ARBA00022833"/>
    </source>
</evidence>
<dbReference type="PANTHER" id="PTHR22938:SF0">
    <property type="entry name" value="E3 UBIQUITIN-PROTEIN LIGASE ZNF598"/>
    <property type="match status" value="1"/>
</dbReference>
<evidence type="ECO:0000256" key="8">
    <source>
        <dbReference type="ARBA" id="ARBA00022723"/>
    </source>
</evidence>
<comment type="pathway">
    <text evidence="3">Protein modification; protein ubiquitination.</text>
</comment>
<feature type="compositionally biased region" description="Polar residues" evidence="13">
    <location>
        <begin position="433"/>
        <end position="452"/>
    </location>
</feature>
<dbReference type="InterPro" id="IPR057634">
    <property type="entry name" value="PAH_ZNF598/HEL2"/>
</dbReference>
<dbReference type="InterPro" id="IPR041888">
    <property type="entry name" value="RING-HC_ZNF598/HEL2"/>
</dbReference>
<keyword evidence="5" id="KW-0963">Cytoplasm</keyword>
<feature type="compositionally biased region" description="Basic and acidic residues" evidence="13">
    <location>
        <begin position="704"/>
        <end position="717"/>
    </location>
</feature>
<feature type="domain" description="RING-type" evidence="14">
    <location>
        <begin position="10"/>
        <end position="50"/>
    </location>
</feature>
<feature type="compositionally biased region" description="Basic and acidic residues" evidence="13">
    <location>
        <begin position="279"/>
        <end position="298"/>
    </location>
</feature>
<dbReference type="GO" id="GO:0043022">
    <property type="term" value="F:ribosome binding"/>
    <property type="evidence" value="ECO:0007669"/>
    <property type="project" value="TreeGrafter"/>
</dbReference>
<evidence type="ECO:0000256" key="13">
    <source>
        <dbReference type="SAM" id="MobiDB-lite"/>
    </source>
</evidence>
<dbReference type="AlphaFoldDB" id="A0AAN8K9L0"/>
<evidence type="ECO:0000256" key="9">
    <source>
        <dbReference type="ARBA" id="ARBA00022771"/>
    </source>
</evidence>
<dbReference type="GO" id="GO:0061630">
    <property type="term" value="F:ubiquitin protein ligase activity"/>
    <property type="evidence" value="ECO:0007669"/>
    <property type="project" value="UniProtKB-EC"/>
</dbReference>
<keyword evidence="10" id="KW-0862">Zinc</keyword>
<comment type="subcellular location">
    <subcellularLocation>
        <location evidence="2">Cytoplasm</location>
    </subcellularLocation>
</comment>
<dbReference type="InterPro" id="IPR013087">
    <property type="entry name" value="Znf_C2H2_type"/>
</dbReference>
<feature type="region of interest" description="Disordered" evidence="13">
    <location>
        <begin position="430"/>
        <end position="476"/>
    </location>
</feature>
<dbReference type="Pfam" id="PF23208">
    <property type="entry name" value="zf_C2H2_ZNF598"/>
    <property type="match status" value="1"/>
</dbReference>
<feature type="region of interest" description="Disordered" evidence="13">
    <location>
        <begin position="367"/>
        <end position="409"/>
    </location>
</feature>
<sequence>MERSQSVEVCTVCHEHMEIFAVGSCNHPICYRCSSRMRMLCDQMYCPICRGDLRKVAFIQNLLRFEKIKLEKFKTTKQNIYLENDEVEKAYKQLLCIKCPVCTEDKTPDRTFESLRDHLRKEHTLFFCDLCLKHLNIFPFERKFYNRKDLATHRRVGDADDKSYKGHPLCVFCDERYMDNDELLRHLRKDHYFCHFCDADGTNEYYNDYPELKTHFRNAHFLCEEEQCGNPHTQFTNAFRSGIHLKGHKASHHTRGMSKAQIREVGRLDIEIQLPPRRMGRDRGHVTRRDFEEIKNENGGRGSGRGYNNDNGGRGYNNGSGRGYRNNRDNYVDDREELEKAIEASKREAPGRRMSWSAEDIRQDFPALSGQEPTSSAAAVSNTSTTTTATTTKTMSSNQTSNSVPKTTTSLASKISNSEKALDNANKAFPQLKKNSAKSGVSNTNSDNSGRSSPVIKDKKGSGRTSPVARVMQPVISSKKVKEEDFPDLSASKNRNSNLISLGVWTQKSQRTDLVRPNIQSEKVEPPKPKPSVKQTKKTNSNSLASVGMSLCVENDFPSLSGKANPTIVNTKSAWSGMKKTQVKNAKLKVDDDFEIPKAAAVPVVSTKNESELTDTNSSKKKKKKKNKDKDGVNSESNVENNPPSAENKQKPSGEGKKRKSKKNETPASLDGIAMGLLNEEKDRAITKSTKQKNVHAMLPESESIPKKKSEKVEPVPKKMVEKVEQVPKKMVEKVEPVPKKMVEKEIKSITPDIDKIPVISLPVTPAPSISSSSDFPSLSLATKAPPPGFQKSNKKPPPGFAAPAPSRPPPGFGSTEEKKLLSVPEPAPVKTSSFSYIQPDEFQSRNQKLVQRIRDALGSQDKFDEFKTKSWQFRQNDIMASEYYYSCEKLIGKEMFGDVFTELLVLLPDITKQQDLLSVHNQSVKKLNDNVIKISGKTQKAPWSSFNDFSVCPTCGQVTLKVDSSTHSSKHVTNDFPTLGKSKGSDFMGRGSWVAAK</sequence>
<dbReference type="GO" id="GO:0016567">
    <property type="term" value="P:protein ubiquitination"/>
    <property type="evidence" value="ECO:0007669"/>
    <property type="project" value="TreeGrafter"/>
</dbReference>
<dbReference type="SMART" id="SM00355">
    <property type="entry name" value="ZnF_C2H2"/>
    <property type="match status" value="5"/>
</dbReference>
<accession>A0AAN8K9L0</accession>
<evidence type="ECO:0000313" key="15">
    <source>
        <dbReference type="EMBL" id="KAK6187159.1"/>
    </source>
</evidence>
<dbReference type="InterPro" id="IPR001841">
    <property type="entry name" value="Znf_RING"/>
</dbReference>
<feature type="compositionally biased region" description="Low complexity" evidence="13">
    <location>
        <begin position="374"/>
        <end position="403"/>
    </location>
</feature>
<feature type="compositionally biased region" description="Gly residues" evidence="13">
    <location>
        <begin position="312"/>
        <end position="322"/>
    </location>
</feature>
<dbReference type="PROSITE" id="PS50089">
    <property type="entry name" value="ZF_RING_2"/>
    <property type="match status" value="1"/>
</dbReference>
<dbReference type="Proteomes" id="UP001347796">
    <property type="component" value="Unassembled WGS sequence"/>
</dbReference>
<evidence type="ECO:0000256" key="5">
    <source>
        <dbReference type="ARBA" id="ARBA00022490"/>
    </source>
</evidence>
<feature type="compositionally biased region" description="Low complexity" evidence="13">
    <location>
        <begin position="634"/>
        <end position="647"/>
    </location>
</feature>
<feature type="region of interest" description="Disordered" evidence="13">
    <location>
        <begin position="279"/>
        <end position="329"/>
    </location>
</feature>
<dbReference type="Pfam" id="PF23202">
    <property type="entry name" value="PAH_ZNF598"/>
    <property type="match status" value="1"/>
</dbReference>
<keyword evidence="9 12" id="KW-0863">Zinc-finger</keyword>
<keyword evidence="16" id="KW-1185">Reference proteome</keyword>
<dbReference type="InterPro" id="IPR059042">
    <property type="entry name" value="Znf_C2H2_ZNF598"/>
</dbReference>
<comment type="similarity">
    <text evidence="11">Belongs to the ZNF598/HEL2 family.</text>
</comment>
<keyword evidence="8" id="KW-0479">Metal-binding</keyword>
<evidence type="ECO:0000313" key="16">
    <source>
        <dbReference type="Proteomes" id="UP001347796"/>
    </source>
</evidence>
<dbReference type="GO" id="GO:0005737">
    <property type="term" value="C:cytoplasm"/>
    <property type="evidence" value="ECO:0007669"/>
    <property type="project" value="UniProtKB-SubCell"/>
</dbReference>
<evidence type="ECO:0000256" key="2">
    <source>
        <dbReference type="ARBA" id="ARBA00004496"/>
    </source>
</evidence>
<feature type="compositionally biased region" description="Pro residues" evidence="13">
    <location>
        <begin position="796"/>
        <end position="812"/>
    </location>
</feature>
<keyword evidence="6" id="KW-0597">Phosphoprotein</keyword>
<proteinExistence type="inferred from homology"/>
<keyword evidence="7" id="KW-0808">Transferase</keyword>
<comment type="caution">
    <text evidence="15">The sequence shown here is derived from an EMBL/GenBank/DDBJ whole genome shotgun (WGS) entry which is preliminary data.</text>
</comment>
<evidence type="ECO:0000256" key="3">
    <source>
        <dbReference type="ARBA" id="ARBA00004906"/>
    </source>
</evidence>
<feature type="region of interest" description="Disordered" evidence="13">
    <location>
        <begin position="511"/>
        <end position="540"/>
    </location>
</feature>
<dbReference type="SUPFAM" id="SSF57850">
    <property type="entry name" value="RING/U-box"/>
    <property type="match status" value="1"/>
</dbReference>
<organism evidence="15 16">
    <name type="scientific">Patella caerulea</name>
    <name type="common">Rayed Mediterranean limpet</name>
    <dbReference type="NCBI Taxonomy" id="87958"/>
    <lineage>
        <taxon>Eukaryota</taxon>
        <taxon>Metazoa</taxon>
        <taxon>Spiralia</taxon>
        <taxon>Lophotrochozoa</taxon>
        <taxon>Mollusca</taxon>
        <taxon>Gastropoda</taxon>
        <taxon>Patellogastropoda</taxon>
        <taxon>Patelloidea</taxon>
        <taxon>Patellidae</taxon>
        <taxon>Patella</taxon>
    </lineage>
</organism>
<comment type="catalytic activity">
    <reaction evidence="1">
        <text>S-ubiquitinyl-[E2 ubiquitin-conjugating enzyme]-L-cysteine + [acceptor protein]-L-lysine = [E2 ubiquitin-conjugating enzyme]-L-cysteine + N(6)-ubiquitinyl-[acceptor protein]-L-lysine.</text>
        <dbReference type="EC" id="2.3.2.27"/>
    </reaction>
</comment>
<dbReference type="PROSITE" id="PS00028">
    <property type="entry name" value="ZINC_FINGER_C2H2_1"/>
    <property type="match status" value="1"/>
</dbReference>